<dbReference type="Proteomes" id="UP000470520">
    <property type="component" value="Unassembled WGS sequence"/>
</dbReference>
<accession>A0A7K3QRP9</accession>
<proteinExistence type="predicted"/>
<sequence>MLTEEDARRLVLAEIDALRGRVEHDLQIQRVEALPFGWIFYWGAAQDGRSGERPRLGGNGPILVDRENERLIGLPTRTPVAR</sequence>
<comment type="caution">
    <text evidence="1">The sequence shown here is derived from an EMBL/GenBank/DDBJ whole genome shotgun (WGS) entry which is preliminary data.</text>
</comment>
<name>A0A7K3QRP9_9ACTN</name>
<evidence type="ECO:0000313" key="2">
    <source>
        <dbReference type="Proteomes" id="UP000470520"/>
    </source>
</evidence>
<reference evidence="1 2" key="1">
    <citation type="submission" date="2020-01" db="EMBL/GenBank/DDBJ databases">
        <title>Insect and environment-associated Actinomycetes.</title>
        <authorList>
            <person name="Currrie C."/>
            <person name="Chevrette M."/>
            <person name="Carlson C."/>
            <person name="Stubbendieck R."/>
            <person name="Wendt-Pienkowski E."/>
        </authorList>
    </citation>
    <scope>NUCLEOTIDE SEQUENCE [LARGE SCALE GENOMIC DNA]</scope>
    <source>
        <strain evidence="1 2">SID7754</strain>
    </source>
</reference>
<dbReference type="EMBL" id="JAAGMR010000147">
    <property type="protein sequence ID" value="NEB92552.1"/>
    <property type="molecule type" value="Genomic_DNA"/>
</dbReference>
<gene>
    <name evidence="1" type="ORF">G3I21_12665</name>
</gene>
<evidence type="ECO:0008006" key="3">
    <source>
        <dbReference type="Google" id="ProtNLM"/>
    </source>
</evidence>
<dbReference type="AlphaFoldDB" id="A0A7K3QRP9"/>
<organism evidence="1 2">
    <name type="scientific">Streptomyces bauhiniae</name>
    <dbReference type="NCBI Taxonomy" id="2340725"/>
    <lineage>
        <taxon>Bacteria</taxon>
        <taxon>Bacillati</taxon>
        <taxon>Actinomycetota</taxon>
        <taxon>Actinomycetes</taxon>
        <taxon>Kitasatosporales</taxon>
        <taxon>Streptomycetaceae</taxon>
        <taxon>Streptomyces</taxon>
    </lineage>
</organism>
<protein>
    <recommendedName>
        <fullName evidence="3">Immunity protein 35 domain-containing protein</fullName>
    </recommendedName>
</protein>
<evidence type="ECO:0000313" key="1">
    <source>
        <dbReference type="EMBL" id="NEB92552.1"/>
    </source>
</evidence>
<dbReference type="RefSeq" id="WP_164188335.1">
    <property type="nucleotide sequence ID" value="NZ_JAAGMR010000147.1"/>
</dbReference>